<comment type="caution">
    <text evidence="2">The sequence shown here is derived from an EMBL/GenBank/DDBJ whole genome shotgun (WGS) entry which is preliminary data.</text>
</comment>
<dbReference type="PANTHER" id="PTHR11803:SF42">
    <property type="entry name" value="MMF1"/>
    <property type="match status" value="1"/>
</dbReference>
<dbReference type="SUPFAM" id="SSF55298">
    <property type="entry name" value="YjgF-like"/>
    <property type="match status" value="1"/>
</dbReference>
<dbReference type="PANTHER" id="PTHR11803">
    <property type="entry name" value="2-IMINOBUTANOATE/2-IMINOPROPANOATE DEAMINASE RIDA"/>
    <property type="match status" value="1"/>
</dbReference>
<dbReference type="InterPro" id="IPR006175">
    <property type="entry name" value="YjgF/YER057c/UK114"/>
</dbReference>
<keyword evidence="3" id="KW-1185">Reference proteome</keyword>
<dbReference type="EMBL" id="JAOQAZ010000029">
    <property type="protein sequence ID" value="KAJ4250926.1"/>
    <property type="molecule type" value="Genomic_DNA"/>
</dbReference>
<dbReference type="Pfam" id="PF01042">
    <property type="entry name" value="Ribonuc_L-PSP"/>
    <property type="match status" value="1"/>
</dbReference>
<dbReference type="AlphaFoldDB" id="A0A9W8RP14"/>
<sequence length="213" mass="24000">MSYREAVYTSAACAPLPQFSQAVKFNGMVYCSGAIGIDPQTDDLVSGSVTDRARMALQNLKAVLEAAGSSLDRVVKTNIFLADMKDFDAVNVAWDEFFPQDPKPVSASFKNSLNLGTQPHPNVGNYTKPFLLIYPFSLLNMSSKYFQHFEELIVTFFCRLDSPESLLHTLVFHDRLKVPTSLQLIVARGEQHPYLNTIEDYRSQTFCQRSRNE</sequence>
<proteinExistence type="inferred from homology"/>
<dbReference type="GO" id="GO:0005829">
    <property type="term" value="C:cytosol"/>
    <property type="evidence" value="ECO:0007669"/>
    <property type="project" value="TreeGrafter"/>
</dbReference>
<dbReference type="InterPro" id="IPR035959">
    <property type="entry name" value="RutC-like_sf"/>
</dbReference>
<dbReference type="GO" id="GO:0005739">
    <property type="term" value="C:mitochondrion"/>
    <property type="evidence" value="ECO:0007669"/>
    <property type="project" value="TreeGrafter"/>
</dbReference>
<evidence type="ECO:0000256" key="1">
    <source>
        <dbReference type="ARBA" id="ARBA00010552"/>
    </source>
</evidence>
<dbReference type="OrthoDB" id="309640at2759"/>
<dbReference type="CDD" id="cd00448">
    <property type="entry name" value="YjgF_YER057c_UK114_family"/>
    <property type="match status" value="1"/>
</dbReference>
<dbReference type="GO" id="GO:0019239">
    <property type="term" value="F:deaminase activity"/>
    <property type="evidence" value="ECO:0007669"/>
    <property type="project" value="TreeGrafter"/>
</dbReference>
<dbReference type="FunFam" id="3.30.1330.40:FF:000001">
    <property type="entry name" value="L-PSP family endoribonuclease"/>
    <property type="match status" value="1"/>
</dbReference>
<reference evidence="2" key="1">
    <citation type="submission" date="2022-09" db="EMBL/GenBank/DDBJ databases">
        <title>Fusarium specimens isolated from Avocado Roots.</title>
        <authorList>
            <person name="Stajich J."/>
            <person name="Roper C."/>
            <person name="Heimlech-Rivalta G."/>
        </authorList>
    </citation>
    <scope>NUCLEOTIDE SEQUENCE</scope>
    <source>
        <strain evidence="2">CF00136</strain>
    </source>
</reference>
<evidence type="ECO:0000313" key="3">
    <source>
        <dbReference type="Proteomes" id="UP001152049"/>
    </source>
</evidence>
<dbReference type="Proteomes" id="UP001152049">
    <property type="component" value="Unassembled WGS sequence"/>
</dbReference>
<comment type="similarity">
    <text evidence="1">Belongs to the RutC family.</text>
</comment>
<name>A0A9W8RP14_9HYPO</name>
<gene>
    <name evidence="2" type="ORF">NW762_011576</name>
</gene>
<organism evidence="2 3">
    <name type="scientific">Fusarium torreyae</name>
    <dbReference type="NCBI Taxonomy" id="1237075"/>
    <lineage>
        <taxon>Eukaryota</taxon>
        <taxon>Fungi</taxon>
        <taxon>Dikarya</taxon>
        <taxon>Ascomycota</taxon>
        <taxon>Pezizomycotina</taxon>
        <taxon>Sordariomycetes</taxon>
        <taxon>Hypocreomycetidae</taxon>
        <taxon>Hypocreales</taxon>
        <taxon>Nectriaceae</taxon>
        <taxon>Fusarium</taxon>
    </lineage>
</organism>
<protein>
    <submittedName>
        <fullName evidence="2">Uncharacterized protein</fullName>
    </submittedName>
</protein>
<accession>A0A9W8RP14</accession>
<evidence type="ECO:0000313" key="2">
    <source>
        <dbReference type="EMBL" id="KAJ4250926.1"/>
    </source>
</evidence>
<dbReference type="Gene3D" id="3.30.1330.40">
    <property type="entry name" value="RutC-like"/>
    <property type="match status" value="1"/>
</dbReference>